<protein>
    <submittedName>
        <fullName evidence="1">Uncharacterized protein</fullName>
    </submittedName>
</protein>
<dbReference type="Proteomes" id="UP000823046">
    <property type="component" value="Unassembled WGS sequence"/>
</dbReference>
<comment type="caution">
    <text evidence="1">The sequence shown here is derived from an EMBL/GenBank/DDBJ whole genome shotgun (WGS) entry which is preliminary data.</text>
</comment>
<gene>
    <name evidence="1" type="ORF">IE077_000997</name>
</gene>
<evidence type="ECO:0000313" key="2">
    <source>
        <dbReference type="Proteomes" id="UP000823046"/>
    </source>
</evidence>
<name>A0ABQ7JDP0_9APIC</name>
<accession>A0ABQ7JDP0</accession>
<keyword evidence="2" id="KW-1185">Reference proteome</keyword>
<evidence type="ECO:0000313" key="1">
    <source>
        <dbReference type="EMBL" id="KAF8822118.1"/>
    </source>
</evidence>
<organism evidence="1 2">
    <name type="scientific">Cardiosporidium cionae</name>
    <dbReference type="NCBI Taxonomy" id="476202"/>
    <lineage>
        <taxon>Eukaryota</taxon>
        <taxon>Sar</taxon>
        <taxon>Alveolata</taxon>
        <taxon>Apicomplexa</taxon>
        <taxon>Aconoidasida</taxon>
        <taxon>Nephromycida</taxon>
        <taxon>Cardiosporidium</taxon>
    </lineage>
</organism>
<reference evidence="1 2" key="1">
    <citation type="journal article" date="2020" name="bioRxiv">
        <title>Metabolic contributions of an alphaproteobacterial endosymbiont in the apicomplexan Cardiosporidium cionae.</title>
        <authorList>
            <person name="Hunter E.S."/>
            <person name="Paight C.J."/>
            <person name="Lane C.E."/>
        </authorList>
    </citation>
    <scope>NUCLEOTIDE SEQUENCE [LARGE SCALE GENOMIC DNA]</scope>
    <source>
        <strain evidence="1">ESH_2018</strain>
    </source>
</reference>
<proteinExistence type="predicted"/>
<dbReference type="EMBL" id="JADAQX010000082">
    <property type="protein sequence ID" value="KAF8822118.1"/>
    <property type="molecule type" value="Genomic_DNA"/>
</dbReference>
<sequence length="226" mass="25365">MSYVKSSEAAAPLPEFPSTANSIEVAVGHGTANASFNSNLSLSGMHGQYMTNKSNYTRPPPKNVVERIVEVPKVYYKQVLKERIVEVPQVQTEVVLKEVVVPEKYDVPIVQPREVPVEQRIERNVPVPVDVMTTLKFAMPQLVPKYTVVKERIVVPRYIEVAVPTHIVQVEEFEKSMVPGPPIKDYVWPQNALENEHGEVFQSLMAQSVTVNGANDDSRWTESPTK</sequence>